<dbReference type="GeneID" id="29125796"/>
<dbReference type="RefSeq" id="YP_009303222.1">
    <property type="nucleotide sequence ID" value="NC_031253.1"/>
</dbReference>
<keyword evidence="2" id="KW-1185">Reference proteome</keyword>
<proteinExistence type="predicted"/>
<sequence length="136" mass="14887">MRRLPQEMGTEGSAMSDMLADLRAVLDSQEYRAAKEFADKYLVDGALLVTPAQHAAIHRAAAATDDRLRRWWDPSYSPSPLVNIPVVVVKDDGLAHPIGNGRYAVVKQNGIYVFTPEPWAVGAMPVASRAREDGNV</sequence>
<name>A0A142F2K3_9CAUD</name>
<dbReference type="Proteomes" id="UP000201826">
    <property type="component" value="Segment"/>
</dbReference>
<dbReference type="EMBL" id="KU728633">
    <property type="protein sequence ID" value="AMQ67010.1"/>
    <property type="molecule type" value="Genomic_DNA"/>
</dbReference>
<protein>
    <submittedName>
        <fullName evidence="1">Uncharacterized protein</fullName>
    </submittedName>
</protein>
<gene>
    <name evidence="1" type="primary">75</name>
    <name evidence="1" type="ORF">SEA_BIPPER_75</name>
</gene>
<reference evidence="2" key="1">
    <citation type="submission" date="2016-02" db="EMBL/GenBank/DDBJ databases">
        <authorList>
            <person name="Isern S."/>
            <person name="Barcellona C.M."/>
            <person name="Dozier K.D."/>
            <person name="Faust J.M."/>
            <person name="Fedrick A.J."/>
            <person name="Gagliardi L.E."/>
            <person name="Gatt S.M."/>
            <person name="Gleason P.S."/>
            <person name="Gomez E.A."/>
            <person name="Hoffman A.M."/>
            <person name="Jenkins M."/>
            <person name="Jones M.J."/>
            <person name="Lang J.F."/>
            <person name="Lequay S.M."/>
            <person name="Mars P.J."/>
            <person name="Mtchedlidze N."/>
            <person name="Osking Z.B."/>
            <person name="Paul L.M."/>
            <person name="Pica A.N."/>
            <person name="Robison M.D."/>
            <person name="Rodriguez D."/>
            <person name="Rosales K.A."/>
            <person name="Saravis L.E."/>
            <person name="Sisson B.M."/>
            <person name="Tan A.L."/>
            <person name="Voltaire R."/>
            <person name="Michael S.F."/>
            <person name="Warner M.H."/>
            <person name="Bradley K.W."/>
            <person name="Asai D.J."/>
            <person name="Bowman C.A."/>
            <person name="Russell D.A."/>
            <person name="Pope W.H."/>
            <person name="Jacobs-Sera D."/>
            <person name="Hendrix R.W."/>
            <person name="Hatfull G.F."/>
        </authorList>
    </citation>
    <scope>NUCLEOTIDE SEQUENCE [LARGE SCALE GENOMIC DNA]</scope>
</reference>
<evidence type="ECO:0000313" key="2">
    <source>
        <dbReference type="Proteomes" id="UP000201826"/>
    </source>
</evidence>
<evidence type="ECO:0000313" key="1">
    <source>
        <dbReference type="EMBL" id="AMQ67010.1"/>
    </source>
</evidence>
<dbReference type="KEGG" id="vg:29125796"/>
<organism evidence="1 2">
    <name type="scientific">Mycobacterium phage Bipper</name>
    <dbReference type="NCBI Taxonomy" id="1805457"/>
    <lineage>
        <taxon>Viruses</taxon>
        <taxon>Duplodnaviria</taxon>
        <taxon>Heunggongvirae</taxon>
        <taxon>Uroviricota</taxon>
        <taxon>Caudoviricetes</taxon>
        <taxon>Bippervirus</taxon>
        <taxon>Bippervirus bipper</taxon>
    </lineage>
</organism>
<accession>A0A142F2K3</accession>